<dbReference type="Proteomes" id="UP000033632">
    <property type="component" value="Unassembled WGS sequence"/>
</dbReference>
<evidence type="ECO:0000259" key="1">
    <source>
        <dbReference type="PROSITE" id="PS51186"/>
    </source>
</evidence>
<protein>
    <recommendedName>
        <fullName evidence="1">N-acetyltransferase domain-containing protein</fullName>
    </recommendedName>
</protein>
<organism evidence="2 3">
    <name type="scientific">Devosia geojensis</name>
    <dbReference type="NCBI Taxonomy" id="443610"/>
    <lineage>
        <taxon>Bacteria</taxon>
        <taxon>Pseudomonadati</taxon>
        <taxon>Pseudomonadota</taxon>
        <taxon>Alphaproteobacteria</taxon>
        <taxon>Hyphomicrobiales</taxon>
        <taxon>Devosiaceae</taxon>
        <taxon>Devosia</taxon>
    </lineage>
</organism>
<dbReference type="GO" id="GO:0016747">
    <property type="term" value="F:acyltransferase activity, transferring groups other than amino-acyl groups"/>
    <property type="evidence" value="ECO:0007669"/>
    <property type="project" value="InterPro"/>
</dbReference>
<dbReference type="CDD" id="cd04301">
    <property type="entry name" value="NAT_SF"/>
    <property type="match status" value="1"/>
</dbReference>
<comment type="caution">
    <text evidence="2">The sequence shown here is derived from an EMBL/GenBank/DDBJ whole genome shotgun (WGS) entry which is preliminary data.</text>
</comment>
<dbReference type="PANTHER" id="PTHR43072:SF60">
    <property type="entry name" value="L-2,4-DIAMINOBUTYRIC ACID ACETYLTRANSFERASE"/>
    <property type="match status" value="1"/>
</dbReference>
<gene>
    <name evidence="2" type="ORF">VE25_00935</name>
</gene>
<dbReference type="InterPro" id="IPR000182">
    <property type="entry name" value="GNAT_dom"/>
</dbReference>
<proteinExistence type="predicted"/>
<dbReference type="STRING" id="443610.VE25_00935"/>
<name>A0A0F5FXT7_9HYPH</name>
<accession>A0A0F5FXT7</accession>
<evidence type="ECO:0000313" key="2">
    <source>
        <dbReference type="EMBL" id="KKB13633.1"/>
    </source>
</evidence>
<sequence>MRRLTGDDVGAYRAIRHEALLNHPDAFASSAEGFARKSDEELKNLLEHLAFFAAETTSGALGGIVAFMRSDGPKESHRGWMIQVYVRPEMRGTGCGLALIEALVEHARHHVIQVHLGVATHNEPAIRLYKRAGFEIYGTEPRYLFVNGRFVDEHLMVRFLDKAPRESDKNE</sequence>
<dbReference type="PANTHER" id="PTHR43072">
    <property type="entry name" value="N-ACETYLTRANSFERASE"/>
    <property type="match status" value="1"/>
</dbReference>
<feature type="domain" description="N-acetyltransferase" evidence="1">
    <location>
        <begin position="1"/>
        <end position="161"/>
    </location>
</feature>
<dbReference type="Gene3D" id="3.40.630.30">
    <property type="match status" value="1"/>
</dbReference>
<dbReference type="PATRIC" id="fig|443610.3.peg.2642"/>
<keyword evidence="3" id="KW-1185">Reference proteome</keyword>
<evidence type="ECO:0000313" key="3">
    <source>
        <dbReference type="Proteomes" id="UP000033632"/>
    </source>
</evidence>
<dbReference type="InterPro" id="IPR016181">
    <property type="entry name" value="Acyl_CoA_acyltransferase"/>
</dbReference>
<dbReference type="AlphaFoldDB" id="A0A0F5FXT7"/>
<dbReference type="SUPFAM" id="SSF55729">
    <property type="entry name" value="Acyl-CoA N-acyltransferases (Nat)"/>
    <property type="match status" value="1"/>
</dbReference>
<dbReference type="PROSITE" id="PS51186">
    <property type="entry name" value="GNAT"/>
    <property type="match status" value="1"/>
</dbReference>
<reference evidence="2 3" key="1">
    <citation type="submission" date="2015-03" db="EMBL/GenBank/DDBJ databases">
        <authorList>
            <person name="Hassan Y.I."/>
            <person name="Lepp D."/>
            <person name="Li X.-Z."/>
            <person name="Zhou T."/>
        </authorList>
    </citation>
    <scope>NUCLEOTIDE SEQUENCE [LARGE SCALE GENOMIC DNA]</scope>
    <source>
        <strain evidence="2 3">BD-c194</strain>
    </source>
</reference>
<dbReference type="Pfam" id="PF00583">
    <property type="entry name" value="Acetyltransf_1"/>
    <property type="match status" value="1"/>
</dbReference>
<dbReference type="EMBL" id="JZEX01000021">
    <property type="protein sequence ID" value="KKB13633.1"/>
    <property type="molecule type" value="Genomic_DNA"/>
</dbReference>